<dbReference type="InterPro" id="IPR013491">
    <property type="entry name" value="Tape_meas_N"/>
</dbReference>
<evidence type="ECO:0000313" key="3">
    <source>
        <dbReference type="EMBL" id="PRR69590.1"/>
    </source>
</evidence>
<evidence type="ECO:0000259" key="2">
    <source>
        <dbReference type="Pfam" id="PF20155"/>
    </source>
</evidence>
<name>A0A9X7J016_9FIRM</name>
<dbReference type="Proteomes" id="UP000239430">
    <property type="component" value="Unassembled WGS sequence"/>
</dbReference>
<dbReference type="AlphaFoldDB" id="A0A9X7J016"/>
<dbReference type="NCBIfam" id="TIGR02675">
    <property type="entry name" value="tape_meas_nterm"/>
    <property type="match status" value="1"/>
</dbReference>
<evidence type="ECO:0000256" key="1">
    <source>
        <dbReference type="SAM" id="Coils"/>
    </source>
</evidence>
<sequence>MAESEVYRIEIPIIVHDQTEAPLRQAQERVNKFQRSAERTNQRLRQMAAREYRLRLSVLDRAMPIIEKVGRGLRGITSRAWNITLGIKDTAFGAIRRLTGILTSPLGLLGIGVGGAAITAGLVKAPLELAGNMEQARIGFTTMLGSAEKATAFLKELQLFAAKTPFEFPQLQESSRLLLAFGFAAQDVVPMMTAIGNAAAGLGVGAEGIDRAVRALGQMRAKGKVSAEEIMQLTEIGIPAYDILQKKFGLSAKQMENLGKAGITADAAIKALVEGMNERFKDMMRNQSVSLLGLWSTIKDTFSMQILYRWGEGLRQAIQPKVLRLVEWFEQNQATVERWGNTLERTAREAGEALIRNVERAFGYIRRRYLDNPEFQRLDFWGKVKFVWDDIMDSIQKWLDSGGQEQLNSIGTSIGEFIAAGVEAAAPRFGTAMITVGKTMAITLIKSFEETLRKSPIGAFIAGGLSGAAMGSVIPGVGAGVGFVAGGFSALGSHLITSIIEQKTIEGNTRAQLEAFRTIESHTGSGPVFGGQSIGARAFGGIVNYPVIAGEAGPEAIIPLSGQYRNRGINLWERTGKYLGIQSSGSANITNNVTVIVNGSTGGDASAEEIADAVADAIAQKIEACFFNRP</sequence>
<comment type="caution">
    <text evidence="3">The sequence shown here is derived from an EMBL/GenBank/DDBJ whole genome shotgun (WGS) entry which is preliminary data.</text>
</comment>
<dbReference type="RefSeq" id="WP_054937023.1">
    <property type="nucleotide sequence ID" value="NZ_PVXL01000072.1"/>
</dbReference>
<accession>A0A9X7J016</accession>
<dbReference type="PANTHER" id="PTHR38812:SF2">
    <property type="entry name" value="MU-LIKE PROPHAGE FLUMU PROTEIN GP42"/>
    <property type="match status" value="1"/>
</dbReference>
<dbReference type="PANTHER" id="PTHR38812">
    <property type="entry name" value="MU-LIKE PROPHAGE FLUMU PROTEIN GP42"/>
    <property type="match status" value="1"/>
</dbReference>
<keyword evidence="1" id="KW-0175">Coiled coil</keyword>
<proteinExistence type="predicted"/>
<gene>
    <name evidence="3" type="ORF">MOST_30120</name>
</gene>
<dbReference type="Pfam" id="PF20155">
    <property type="entry name" value="TMP_3"/>
    <property type="match status" value="1"/>
</dbReference>
<keyword evidence="4" id="KW-1185">Reference proteome</keyword>
<feature type="coiled-coil region" evidence="1">
    <location>
        <begin position="23"/>
        <end position="50"/>
    </location>
</feature>
<reference evidence="3 4" key="1">
    <citation type="submission" date="2018-03" db="EMBL/GenBank/DDBJ databases">
        <title>Genome sequence of Moorella stamsii DSM 26217.</title>
        <authorList>
            <person name="Poehlein A."/>
            <person name="Daniel R."/>
        </authorList>
    </citation>
    <scope>NUCLEOTIDE SEQUENCE [LARGE SCALE GENOMIC DNA]</scope>
    <source>
        <strain evidence="4">DSM 26217</strain>
    </source>
</reference>
<dbReference type="InterPro" id="IPR053058">
    <property type="entry name" value="Mulikevirus_tape_measure"/>
</dbReference>
<organism evidence="3 4">
    <name type="scientific">Neomoorella stamsii</name>
    <dbReference type="NCBI Taxonomy" id="1266720"/>
    <lineage>
        <taxon>Bacteria</taxon>
        <taxon>Bacillati</taxon>
        <taxon>Bacillota</taxon>
        <taxon>Clostridia</taxon>
        <taxon>Neomoorellales</taxon>
        <taxon>Neomoorellaceae</taxon>
        <taxon>Neomoorella</taxon>
    </lineage>
</organism>
<feature type="domain" description="Tape measure protein N-terminal" evidence="2">
    <location>
        <begin position="127"/>
        <end position="303"/>
    </location>
</feature>
<dbReference type="EMBL" id="PVXL01000072">
    <property type="protein sequence ID" value="PRR69590.1"/>
    <property type="molecule type" value="Genomic_DNA"/>
</dbReference>
<protein>
    <recommendedName>
        <fullName evidence="2">Tape measure protein N-terminal domain-containing protein</fullName>
    </recommendedName>
</protein>
<evidence type="ECO:0000313" key="4">
    <source>
        <dbReference type="Proteomes" id="UP000239430"/>
    </source>
</evidence>